<dbReference type="WBParaSite" id="Pan_g16099.t1">
    <property type="protein sequence ID" value="Pan_g16099.t1"/>
    <property type="gene ID" value="Pan_g16099"/>
</dbReference>
<evidence type="ECO:0000313" key="2">
    <source>
        <dbReference type="WBParaSite" id="Pan_g16099.t1"/>
    </source>
</evidence>
<sequence length="186" mass="20412">MTGTGKLFLFECKFHRAKQVLLRAAVIYELVQFSSEPAVYNSIQIHDNRAGRITMNFCGVNPPRSTTPQCFVSVPRAGSKRLLTNGRFVCPTTPLAMKPSPSEVIKTGGFFSLFSGAIESKRKPALSLKASSMGSIFHVQCASSCATTTKEKAKSPDLPLMSHCLQGFLSIFRRPIITYTATYISH</sequence>
<accession>A0A7E4V3P3</accession>
<keyword evidence="1" id="KW-1185">Reference proteome</keyword>
<proteinExistence type="predicted"/>
<name>A0A7E4V3P3_PANRE</name>
<dbReference type="Proteomes" id="UP000492821">
    <property type="component" value="Unassembled WGS sequence"/>
</dbReference>
<evidence type="ECO:0000313" key="1">
    <source>
        <dbReference type="Proteomes" id="UP000492821"/>
    </source>
</evidence>
<dbReference type="AlphaFoldDB" id="A0A7E4V3P3"/>
<organism evidence="1 2">
    <name type="scientific">Panagrellus redivivus</name>
    <name type="common">Microworm</name>
    <dbReference type="NCBI Taxonomy" id="6233"/>
    <lineage>
        <taxon>Eukaryota</taxon>
        <taxon>Metazoa</taxon>
        <taxon>Ecdysozoa</taxon>
        <taxon>Nematoda</taxon>
        <taxon>Chromadorea</taxon>
        <taxon>Rhabditida</taxon>
        <taxon>Tylenchina</taxon>
        <taxon>Panagrolaimomorpha</taxon>
        <taxon>Panagrolaimoidea</taxon>
        <taxon>Panagrolaimidae</taxon>
        <taxon>Panagrellus</taxon>
    </lineage>
</organism>
<reference evidence="2" key="2">
    <citation type="submission" date="2020-10" db="UniProtKB">
        <authorList>
            <consortium name="WormBaseParasite"/>
        </authorList>
    </citation>
    <scope>IDENTIFICATION</scope>
</reference>
<protein>
    <submittedName>
        <fullName evidence="2">ZP domain-containing protein</fullName>
    </submittedName>
</protein>
<reference evidence="1" key="1">
    <citation type="journal article" date="2013" name="Genetics">
        <title>The draft genome and transcriptome of Panagrellus redivivus are shaped by the harsh demands of a free-living lifestyle.</title>
        <authorList>
            <person name="Srinivasan J."/>
            <person name="Dillman A.R."/>
            <person name="Macchietto M.G."/>
            <person name="Heikkinen L."/>
            <person name="Lakso M."/>
            <person name="Fracchia K.M."/>
            <person name="Antoshechkin I."/>
            <person name="Mortazavi A."/>
            <person name="Wong G."/>
            <person name="Sternberg P.W."/>
        </authorList>
    </citation>
    <scope>NUCLEOTIDE SEQUENCE [LARGE SCALE GENOMIC DNA]</scope>
    <source>
        <strain evidence="1">MT8872</strain>
    </source>
</reference>